<proteinExistence type="predicted"/>
<evidence type="ECO:0000313" key="3">
    <source>
        <dbReference type="Proteomes" id="UP000008866"/>
    </source>
</evidence>
<dbReference type="KEGG" id="abe:ARB_00001"/>
<dbReference type="HOGENOM" id="CLU_061437_0_0_1"/>
<gene>
    <name evidence="2" type="ORF">ARB_00001</name>
</gene>
<dbReference type="OMA" id="TWNSTWP"/>
<feature type="compositionally biased region" description="Polar residues" evidence="1">
    <location>
        <begin position="22"/>
        <end position="33"/>
    </location>
</feature>
<dbReference type="AlphaFoldDB" id="D4AUZ2"/>
<dbReference type="EMBL" id="ABSU01000012">
    <property type="protein sequence ID" value="EFE32914.1"/>
    <property type="molecule type" value="Genomic_DNA"/>
</dbReference>
<evidence type="ECO:0000256" key="1">
    <source>
        <dbReference type="SAM" id="MobiDB-lite"/>
    </source>
</evidence>
<protein>
    <submittedName>
        <fullName evidence="2">Uncharacterized protein</fullName>
    </submittedName>
</protein>
<feature type="region of interest" description="Disordered" evidence="1">
    <location>
        <begin position="1"/>
        <end position="119"/>
    </location>
</feature>
<sequence length="342" mass="37711">MEGDFCFDDYIRTWSPSPPPQDSQVGLHNSSANPDEDHPTSQATDPQVGLHNSSANPDEDHPTSQATDPQPPISQAADPQVGLHGDYVDSAQGLPITQATDSQPPTSQAADPQVGLHGGYVDSAQGLYITQATDPQPTISQANNPQPPISQATNPQVGPHNSSANLAQNPPITAVIAGLHQAWLARYRSHESEFRRAHNSRESVQNIKLTFPLFRAFICASRRTGRDISIRMQSARNASKCHYFNTGRWFKFNEDDVRNCRDFNTTFELPGYWDEEIQPPTTWNSTWPPPKYATDWDMKPALPPPIPYEGFQKTQVKPENVVLAVRGGNPRPTGPPPGYEFG</sequence>
<reference evidence="3" key="1">
    <citation type="journal article" date="2011" name="Genome Biol.">
        <title>Comparative and functional genomics provide insights into the pathogenicity of dermatophytic fungi.</title>
        <authorList>
            <person name="Burmester A."/>
            <person name="Shelest E."/>
            <person name="Gloeckner G."/>
            <person name="Heddergott C."/>
            <person name="Schindler S."/>
            <person name="Staib P."/>
            <person name="Heidel A."/>
            <person name="Felder M."/>
            <person name="Petzold A."/>
            <person name="Szafranski K."/>
            <person name="Feuermann M."/>
            <person name="Pedruzzi I."/>
            <person name="Priebe S."/>
            <person name="Groth M."/>
            <person name="Winkler R."/>
            <person name="Li W."/>
            <person name="Kniemeyer O."/>
            <person name="Schroeckh V."/>
            <person name="Hertweck C."/>
            <person name="Hube B."/>
            <person name="White T.C."/>
            <person name="Platzer M."/>
            <person name="Guthke R."/>
            <person name="Heitman J."/>
            <person name="Woestemeyer J."/>
            <person name="Zipfel P.F."/>
            <person name="Monod M."/>
            <person name="Brakhage A.A."/>
        </authorList>
    </citation>
    <scope>NUCLEOTIDE SEQUENCE [LARGE SCALE GENOMIC DNA]</scope>
    <source>
        <strain evidence="3">ATCC MYA-4681 / CBS 112371</strain>
    </source>
</reference>
<dbReference type="Proteomes" id="UP000008866">
    <property type="component" value="Unassembled WGS sequence"/>
</dbReference>
<accession>D4AUZ2</accession>
<dbReference type="RefSeq" id="XP_003013554.1">
    <property type="nucleotide sequence ID" value="XM_003013508.1"/>
</dbReference>
<dbReference type="eggNOG" id="ENOG502T78W">
    <property type="taxonomic scope" value="Eukaryota"/>
</dbReference>
<comment type="caution">
    <text evidence="2">The sequence shown here is derived from an EMBL/GenBank/DDBJ whole genome shotgun (WGS) entry which is preliminary data.</text>
</comment>
<evidence type="ECO:0000313" key="2">
    <source>
        <dbReference type="EMBL" id="EFE32914.1"/>
    </source>
</evidence>
<dbReference type="GeneID" id="9526929"/>
<organism evidence="2 3">
    <name type="scientific">Arthroderma benhamiae (strain ATCC MYA-4681 / CBS 112371)</name>
    <name type="common">Trichophyton mentagrophytes</name>
    <dbReference type="NCBI Taxonomy" id="663331"/>
    <lineage>
        <taxon>Eukaryota</taxon>
        <taxon>Fungi</taxon>
        <taxon>Dikarya</taxon>
        <taxon>Ascomycota</taxon>
        <taxon>Pezizomycotina</taxon>
        <taxon>Eurotiomycetes</taxon>
        <taxon>Eurotiomycetidae</taxon>
        <taxon>Onygenales</taxon>
        <taxon>Arthrodermataceae</taxon>
        <taxon>Trichophyton</taxon>
    </lineage>
</organism>
<name>D4AUZ2_ARTBC</name>
<keyword evidence="3" id="KW-1185">Reference proteome</keyword>
<feature type="region of interest" description="Disordered" evidence="1">
    <location>
        <begin position="135"/>
        <end position="167"/>
    </location>
</feature>
<feature type="compositionally biased region" description="Polar residues" evidence="1">
    <location>
        <begin position="40"/>
        <end position="56"/>
    </location>
</feature>
<feature type="compositionally biased region" description="Polar residues" evidence="1">
    <location>
        <begin position="95"/>
        <end position="110"/>
    </location>
</feature>